<evidence type="ECO:0000256" key="3">
    <source>
        <dbReference type="ARBA" id="ARBA00022705"/>
    </source>
</evidence>
<organism evidence="9 10">
    <name type="scientific">Enterococcus sulfureus ATCC 49903</name>
    <dbReference type="NCBI Taxonomy" id="1140003"/>
    <lineage>
        <taxon>Bacteria</taxon>
        <taxon>Bacillati</taxon>
        <taxon>Bacillota</taxon>
        <taxon>Bacilli</taxon>
        <taxon>Lactobacillales</taxon>
        <taxon>Enterococcaceae</taxon>
        <taxon>Enterococcus</taxon>
    </lineage>
</organism>
<dbReference type="AlphaFoldDB" id="S0NPW4"/>
<evidence type="ECO:0000256" key="2">
    <source>
        <dbReference type="ARBA" id="ARBA00022695"/>
    </source>
</evidence>
<dbReference type="NCBIfam" id="TIGR00573">
    <property type="entry name" value="dnaq"/>
    <property type="match status" value="1"/>
</dbReference>
<dbReference type="InterPro" id="IPR006054">
    <property type="entry name" value="DnaQ"/>
</dbReference>
<keyword evidence="6" id="KW-0239">DNA-directed DNA polymerase</keyword>
<dbReference type="PANTHER" id="PTHR30231">
    <property type="entry name" value="DNA POLYMERASE III SUBUNIT EPSILON"/>
    <property type="match status" value="1"/>
</dbReference>
<dbReference type="InterPro" id="IPR012337">
    <property type="entry name" value="RNaseH-like_sf"/>
</dbReference>
<gene>
    <name evidence="9" type="ORF">I573_01254</name>
</gene>
<dbReference type="RefSeq" id="WP_016185874.1">
    <property type="nucleotide sequence ID" value="NZ_ASWO01000005.1"/>
</dbReference>
<proteinExistence type="predicted"/>
<reference evidence="9 10" key="1">
    <citation type="submission" date="2013-03" db="EMBL/GenBank/DDBJ databases">
        <title>The Genome Sequence of Enterococcus sulfureus ATCC_49903 (PacBio/Illumina hybrid assembly).</title>
        <authorList>
            <consortium name="The Broad Institute Genomics Platform"/>
            <consortium name="The Broad Institute Genome Sequencing Center for Infectious Disease"/>
            <person name="Earl A."/>
            <person name="Russ C."/>
            <person name="Gilmore M."/>
            <person name="Surin D."/>
            <person name="Walker B."/>
            <person name="Young S."/>
            <person name="Zeng Q."/>
            <person name="Gargeya S."/>
            <person name="Fitzgerald M."/>
            <person name="Haas B."/>
            <person name="Abouelleil A."/>
            <person name="Allen A.W."/>
            <person name="Alvarado L."/>
            <person name="Arachchi H.M."/>
            <person name="Berlin A.M."/>
            <person name="Chapman S.B."/>
            <person name="Gainer-Dewar J."/>
            <person name="Goldberg J."/>
            <person name="Griggs A."/>
            <person name="Gujja S."/>
            <person name="Hansen M."/>
            <person name="Howarth C."/>
            <person name="Imamovic A."/>
            <person name="Ireland A."/>
            <person name="Larimer J."/>
            <person name="McCowan C."/>
            <person name="Murphy C."/>
            <person name="Pearson M."/>
            <person name="Poon T.W."/>
            <person name="Priest M."/>
            <person name="Roberts A."/>
            <person name="Saif S."/>
            <person name="Shea T."/>
            <person name="Sisk P."/>
            <person name="Sykes S."/>
            <person name="Wortman J."/>
            <person name="Nusbaum C."/>
            <person name="Birren B."/>
        </authorList>
    </citation>
    <scope>NUCLEOTIDE SEQUENCE [LARGE SCALE GENOMIC DNA]</scope>
    <source>
        <strain evidence="9 10">ATCC 49903</strain>
    </source>
</reference>
<name>S0NPW4_9ENTE</name>
<keyword evidence="1" id="KW-0808">Transferase</keyword>
<dbReference type="SUPFAM" id="SSF53098">
    <property type="entry name" value="Ribonuclease H-like"/>
    <property type="match status" value="1"/>
</dbReference>
<dbReference type="SMART" id="SM00479">
    <property type="entry name" value="EXOIII"/>
    <property type="match status" value="1"/>
</dbReference>
<keyword evidence="3" id="KW-0235">DNA replication</keyword>
<dbReference type="PANTHER" id="PTHR30231:SF42">
    <property type="entry name" value="EXONUCLEASE"/>
    <property type="match status" value="1"/>
</dbReference>
<sequence length="178" mass="19988">MNFLALDFETASSQPHSACSIALTMVRENKIVGEFSTLIKPDTPFSPHTINVHHITPDMVQDAPTFAQVWPVIKQYFNPNSLIVAHNAAFDNRVLSACLAYSGFTQPTYLTLDTVRTSRACYKKLPNHKLNTVADYLNISLNHHDALEDSRACALILIHQATHFDLSLLKPFVSYYPK</sequence>
<dbReference type="Pfam" id="PF00929">
    <property type="entry name" value="RNase_T"/>
    <property type="match status" value="1"/>
</dbReference>
<evidence type="ECO:0000256" key="7">
    <source>
        <dbReference type="ARBA" id="ARBA00070925"/>
    </source>
</evidence>
<dbReference type="Proteomes" id="UP000015961">
    <property type="component" value="Unassembled WGS sequence"/>
</dbReference>
<keyword evidence="5" id="KW-0378">Hydrolase</keyword>
<dbReference type="GO" id="GO:0003677">
    <property type="term" value="F:DNA binding"/>
    <property type="evidence" value="ECO:0007669"/>
    <property type="project" value="InterPro"/>
</dbReference>
<comment type="caution">
    <text evidence="9">The sequence shown here is derived from an EMBL/GenBank/DDBJ whole genome shotgun (WGS) entry which is preliminary data.</text>
</comment>
<dbReference type="GO" id="GO:0005829">
    <property type="term" value="C:cytosol"/>
    <property type="evidence" value="ECO:0007669"/>
    <property type="project" value="TreeGrafter"/>
</dbReference>
<evidence type="ECO:0000256" key="4">
    <source>
        <dbReference type="ARBA" id="ARBA00022722"/>
    </source>
</evidence>
<evidence type="ECO:0000256" key="1">
    <source>
        <dbReference type="ARBA" id="ARBA00022679"/>
    </source>
</evidence>
<accession>S0NPW4</accession>
<evidence type="ECO:0000313" key="10">
    <source>
        <dbReference type="Proteomes" id="UP000015961"/>
    </source>
</evidence>
<dbReference type="GO" id="GO:0006260">
    <property type="term" value="P:DNA replication"/>
    <property type="evidence" value="ECO:0007669"/>
    <property type="project" value="UniProtKB-KW"/>
</dbReference>
<dbReference type="CDD" id="cd06130">
    <property type="entry name" value="DNA_pol_III_epsilon_like"/>
    <property type="match status" value="1"/>
</dbReference>
<evidence type="ECO:0000256" key="6">
    <source>
        <dbReference type="ARBA" id="ARBA00022932"/>
    </source>
</evidence>
<keyword evidence="2" id="KW-0548">Nucleotidyltransferase</keyword>
<feature type="domain" description="Exonuclease" evidence="8">
    <location>
        <begin position="2"/>
        <end position="166"/>
    </location>
</feature>
<dbReference type="FunFam" id="3.30.420.10:FF:000045">
    <property type="entry name" value="3'-5' exonuclease DinG"/>
    <property type="match status" value="1"/>
</dbReference>
<keyword evidence="10" id="KW-1185">Reference proteome</keyword>
<dbReference type="GO" id="GO:0008408">
    <property type="term" value="F:3'-5' exonuclease activity"/>
    <property type="evidence" value="ECO:0007669"/>
    <property type="project" value="TreeGrafter"/>
</dbReference>
<protein>
    <recommendedName>
        <fullName evidence="7">DNA polymerase III polC-type</fullName>
    </recommendedName>
</protein>
<dbReference type="GO" id="GO:0003887">
    <property type="term" value="F:DNA-directed DNA polymerase activity"/>
    <property type="evidence" value="ECO:0007669"/>
    <property type="project" value="UniProtKB-KW"/>
</dbReference>
<evidence type="ECO:0000259" key="8">
    <source>
        <dbReference type="SMART" id="SM00479"/>
    </source>
</evidence>
<dbReference type="EMBL" id="ASWO01000005">
    <property type="protein sequence ID" value="EOT83532.1"/>
    <property type="molecule type" value="Genomic_DNA"/>
</dbReference>
<dbReference type="InterPro" id="IPR036397">
    <property type="entry name" value="RNaseH_sf"/>
</dbReference>
<dbReference type="Gene3D" id="3.30.420.10">
    <property type="entry name" value="Ribonuclease H-like superfamily/Ribonuclease H"/>
    <property type="match status" value="1"/>
</dbReference>
<dbReference type="PATRIC" id="fig|1140003.3.peg.1379"/>
<dbReference type="InterPro" id="IPR013520">
    <property type="entry name" value="Ribonucl_H"/>
</dbReference>
<evidence type="ECO:0000313" key="9">
    <source>
        <dbReference type="EMBL" id="EOT83532.1"/>
    </source>
</evidence>
<dbReference type="OrthoDB" id="9803913at2"/>
<keyword evidence="5" id="KW-0269">Exonuclease</keyword>
<dbReference type="eggNOG" id="COG0847">
    <property type="taxonomic scope" value="Bacteria"/>
</dbReference>
<evidence type="ECO:0000256" key="5">
    <source>
        <dbReference type="ARBA" id="ARBA00022839"/>
    </source>
</evidence>
<dbReference type="STRING" id="1140003.OMY_01426"/>
<keyword evidence="4" id="KW-0540">Nuclease</keyword>